<dbReference type="EMBL" id="RAPE01000003">
    <property type="protein sequence ID" value="RKF14175.1"/>
    <property type="molecule type" value="Genomic_DNA"/>
</dbReference>
<dbReference type="RefSeq" id="WP_121167768.1">
    <property type="nucleotide sequence ID" value="NZ_RAPE01000003.1"/>
</dbReference>
<dbReference type="Gene3D" id="1.10.10.10">
    <property type="entry name" value="Winged helix-like DNA-binding domain superfamily/Winged helix DNA-binding domain"/>
    <property type="match status" value="1"/>
</dbReference>
<reference evidence="6 7" key="1">
    <citation type="submission" date="2018-09" db="EMBL/GenBank/DDBJ databases">
        <title>Roseovarius spongiae sp. nov., isolated from a marine sponge.</title>
        <authorList>
            <person name="Zhuang L."/>
            <person name="Luo L."/>
        </authorList>
    </citation>
    <scope>NUCLEOTIDE SEQUENCE [LARGE SCALE GENOMIC DNA]</scope>
    <source>
        <strain evidence="6 7">HN-E21</strain>
    </source>
</reference>
<dbReference type="InterPro" id="IPR036388">
    <property type="entry name" value="WH-like_DNA-bd_sf"/>
</dbReference>
<dbReference type="SUPFAM" id="SSF53850">
    <property type="entry name" value="Periplasmic binding protein-like II"/>
    <property type="match status" value="1"/>
</dbReference>
<dbReference type="InterPro" id="IPR005119">
    <property type="entry name" value="LysR_subst-bd"/>
</dbReference>
<dbReference type="Pfam" id="PF00126">
    <property type="entry name" value="HTH_1"/>
    <property type="match status" value="1"/>
</dbReference>
<proteinExistence type="inferred from homology"/>
<dbReference type="PANTHER" id="PTHR30427">
    <property type="entry name" value="TRANSCRIPTIONAL ACTIVATOR PROTEIN LYSR"/>
    <property type="match status" value="1"/>
</dbReference>
<dbReference type="InterPro" id="IPR036390">
    <property type="entry name" value="WH_DNA-bd_sf"/>
</dbReference>
<dbReference type="PRINTS" id="PR00039">
    <property type="entry name" value="HTHLYSR"/>
</dbReference>
<dbReference type="OrthoDB" id="8479870at2"/>
<evidence type="ECO:0000256" key="1">
    <source>
        <dbReference type="ARBA" id="ARBA00009437"/>
    </source>
</evidence>
<evidence type="ECO:0000256" key="3">
    <source>
        <dbReference type="ARBA" id="ARBA00023125"/>
    </source>
</evidence>
<dbReference type="Proteomes" id="UP000281128">
    <property type="component" value="Unassembled WGS sequence"/>
</dbReference>
<dbReference type="InterPro" id="IPR000847">
    <property type="entry name" value="LysR_HTH_N"/>
</dbReference>
<keyword evidence="3" id="KW-0238">DNA-binding</keyword>
<dbReference type="GO" id="GO:0010628">
    <property type="term" value="P:positive regulation of gene expression"/>
    <property type="evidence" value="ECO:0007669"/>
    <property type="project" value="TreeGrafter"/>
</dbReference>
<evidence type="ECO:0000313" key="6">
    <source>
        <dbReference type="EMBL" id="RKF14175.1"/>
    </source>
</evidence>
<dbReference type="AlphaFoldDB" id="A0A3A8B2T5"/>
<dbReference type="SUPFAM" id="SSF46785">
    <property type="entry name" value="Winged helix' DNA-binding domain"/>
    <property type="match status" value="1"/>
</dbReference>
<dbReference type="PANTHER" id="PTHR30427:SF1">
    <property type="entry name" value="TRANSCRIPTIONAL ACTIVATOR PROTEIN LYSR"/>
    <property type="match status" value="1"/>
</dbReference>
<organism evidence="6 7">
    <name type="scientific">Roseovarius spongiae</name>
    <dbReference type="NCBI Taxonomy" id="2320272"/>
    <lineage>
        <taxon>Bacteria</taxon>
        <taxon>Pseudomonadati</taxon>
        <taxon>Pseudomonadota</taxon>
        <taxon>Alphaproteobacteria</taxon>
        <taxon>Rhodobacterales</taxon>
        <taxon>Roseobacteraceae</taxon>
        <taxon>Roseovarius</taxon>
    </lineage>
</organism>
<comment type="similarity">
    <text evidence="1">Belongs to the LysR transcriptional regulatory family.</text>
</comment>
<keyword evidence="4" id="KW-0804">Transcription</keyword>
<evidence type="ECO:0000256" key="4">
    <source>
        <dbReference type="ARBA" id="ARBA00023163"/>
    </source>
</evidence>
<feature type="domain" description="HTH lysR-type" evidence="5">
    <location>
        <begin position="1"/>
        <end position="58"/>
    </location>
</feature>
<name>A0A3A8B2T5_9RHOB</name>
<dbReference type="Gene3D" id="3.40.190.290">
    <property type="match status" value="1"/>
</dbReference>
<keyword evidence="2" id="KW-0805">Transcription regulation</keyword>
<dbReference type="InterPro" id="IPR037424">
    <property type="entry name" value="NocR_PBP2"/>
</dbReference>
<sequence length="304" mass="33617">MRWRQLTAFRETMITGTASGAADIMGISQPAVSRLIDALEESVGITLFDRRTGRMVPTVEARIFFAELEKTFAGYDKLVATAQDIKQGRKGSLHIASMPALGLNFLPDALTEFSRLQPDVKIRYDLQLSMRVEEWVSSQQVDLGLAEFPFQRAGIEREEFCELPYVMALPQDHPLTAEPVIRPGDLHGVRMVSLSAETVARRLMVACLADAGATPQVVCETTYAAGVCALVQRGQGVGLVDPFTASDFAGQGVVFRRFEPELTFHVGILYPRHQPRSRTAGEFLRVLRARRNGLVRKIDALLAV</sequence>
<evidence type="ECO:0000313" key="7">
    <source>
        <dbReference type="Proteomes" id="UP000281128"/>
    </source>
</evidence>
<evidence type="ECO:0000259" key="5">
    <source>
        <dbReference type="PROSITE" id="PS50931"/>
    </source>
</evidence>
<dbReference type="GO" id="GO:0003700">
    <property type="term" value="F:DNA-binding transcription factor activity"/>
    <property type="evidence" value="ECO:0007669"/>
    <property type="project" value="InterPro"/>
</dbReference>
<protein>
    <submittedName>
        <fullName evidence="6">LysR family transcriptional regulator</fullName>
    </submittedName>
</protein>
<dbReference type="CDD" id="cd08415">
    <property type="entry name" value="PBP2_LysR_opines_like"/>
    <property type="match status" value="1"/>
</dbReference>
<comment type="caution">
    <text evidence="6">The sequence shown here is derived from an EMBL/GenBank/DDBJ whole genome shotgun (WGS) entry which is preliminary data.</text>
</comment>
<keyword evidence="7" id="KW-1185">Reference proteome</keyword>
<evidence type="ECO:0000256" key="2">
    <source>
        <dbReference type="ARBA" id="ARBA00023015"/>
    </source>
</evidence>
<dbReference type="GO" id="GO:0043565">
    <property type="term" value="F:sequence-specific DNA binding"/>
    <property type="evidence" value="ECO:0007669"/>
    <property type="project" value="TreeGrafter"/>
</dbReference>
<dbReference type="PROSITE" id="PS50931">
    <property type="entry name" value="HTH_LYSR"/>
    <property type="match status" value="1"/>
</dbReference>
<dbReference type="Pfam" id="PF03466">
    <property type="entry name" value="LysR_substrate"/>
    <property type="match status" value="1"/>
</dbReference>
<gene>
    <name evidence="6" type="ORF">D6850_13495</name>
</gene>
<accession>A0A3A8B2T5</accession>